<dbReference type="SUPFAM" id="SSF51735">
    <property type="entry name" value="NAD(P)-binding Rossmann-fold domains"/>
    <property type="match status" value="1"/>
</dbReference>
<comment type="caution">
    <text evidence="1">The sequence shown here is derived from an EMBL/GenBank/DDBJ whole genome shotgun (WGS) entry which is preliminary data.</text>
</comment>
<organism evidence="1 2">
    <name type="scientific">Muricoccus vinaceus</name>
    <dbReference type="NCBI Taxonomy" id="424704"/>
    <lineage>
        <taxon>Bacteria</taxon>
        <taxon>Pseudomonadati</taxon>
        <taxon>Pseudomonadota</taxon>
        <taxon>Alphaproteobacteria</taxon>
        <taxon>Acetobacterales</taxon>
        <taxon>Roseomonadaceae</taxon>
        <taxon>Muricoccus</taxon>
    </lineage>
</organism>
<sequence>MTDSANPNAVIARGREGRALDLLVVNARIPILGDPLERDADEVDRMVRSNVGANLGFPGSAAYSTTKSAVRGKVRGLTRDFGQRGITVNAVQPGSWIRT</sequence>
<dbReference type="InterPro" id="IPR036291">
    <property type="entry name" value="NAD(P)-bd_dom_sf"/>
</dbReference>
<dbReference type="Proteomes" id="UP001589789">
    <property type="component" value="Unassembled WGS sequence"/>
</dbReference>
<dbReference type="RefSeq" id="WP_377053096.1">
    <property type="nucleotide sequence ID" value="NZ_JBHLVZ010000065.1"/>
</dbReference>
<reference evidence="1 2" key="1">
    <citation type="submission" date="2024-09" db="EMBL/GenBank/DDBJ databases">
        <authorList>
            <person name="Sun Q."/>
            <person name="Mori K."/>
        </authorList>
    </citation>
    <scope>NUCLEOTIDE SEQUENCE [LARGE SCALE GENOMIC DNA]</scope>
    <source>
        <strain evidence="1 2">CCM 7468</strain>
    </source>
</reference>
<protein>
    <submittedName>
        <fullName evidence="1">SDR family NAD(P)-dependent oxidoreductase</fullName>
    </submittedName>
</protein>
<evidence type="ECO:0000313" key="1">
    <source>
        <dbReference type="EMBL" id="MFC0387544.1"/>
    </source>
</evidence>
<name>A0ABV6IVB4_9PROT</name>
<dbReference type="Gene3D" id="3.40.50.720">
    <property type="entry name" value="NAD(P)-binding Rossmann-like Domain"/>
    <property type="match status" value="1"/>
</dbReference>
<accession>A0ABV6IVB4</accession>
<dbReference type="EMBL" id="JBHLVZ010000065">
    <property type="protein sequence ID" value="MFC0387544.1"/>
    <property type="molecule type" value="Genomic_DNA"/>
</dbReference>
<dbReference type="InterPro" id="IPR002347">
    <property type="entry name" value="SDR_fam"/>
</dbReference>
<proteinExistence type="predicted"/>
<keyword evidence="2" id="KW-1185">Reference proteome</keyword>
<dbReference type="Pfam" id="PF13561">
    <property type="entry name" value="adh_short_C2"/>
    <property type="match status" value="1"/>
</dbReference>
<dbReference type="CDD" id="cd05233">
    <property type="entry name" value="SDR_c"/>
    <property type="match status" value="1"/>
</dbReference>
<evidence type="ECO:0000313" key="2">
    <source>
        <dbReference type="Proteomes" id="UP001589789"/>
    </source>
</evidence>
<gene>
    <name evidence="1" type="ORF">ACFFIC_18620</name>
</gene>